<evidence type="ECO:0000256" key="2">
    <source>
        <dbReference type="ARBA" id="ARBA00022475"/>
    </source>
</evidence>
<comment type="subcellular location">
    <subcellularLocation>
        <location evidence="1">Cell membrane</location>
        <topology evidence="1">Multi-pass membrane protein</topology>
    </subcellularLocation>
</comment>
<dbReference type="RefSeq" id="WP_008379076.1">
    <property type="nucleotide sequence ID" value="NZ_BAOP01000015.1"/>
</dbReference>
<dbReference type="Proteomes" id="UP000035009">
    <property type="component" value="Unassembled WGS sequence"/>
</dbReference>
<feature type="transmembrane region" description="Helical" evidence="6">
    <location>
        <begin position="62"/>
        <end position="84"/>
    </location>
</feature>
<keyword evidence="2" id="KW-1003">Cell membrane</keyword>
<organism evidence="8 9">
    <name type="scientific">Gordonia malaquae NBRC 108250</name>
    <dbReference type="NCBI Taxonomy" id="1223542"/>
    <lineage>
        <taxon>Bacteria</taxon>
        <taxon>Bacillati</taxon>
        <taxon>Actinomycetota</taxon>
        <taxon>Actinomycetes</taxon>
        <taxon>Mycobacteriales</taxon>
        <taxon>Gordoniaceae</taxon>
        <taxon>Gordonia</taxon>
    </lineage>
</organism>
<evidence type="ECO:0000313" key="8">
    <source>
        <dbReference type="EMBL" id="GAC80194.1"/>
    </source>
</evidence>
<feature type="transmembrane region" description="Helical" evidence="6">
    <location>
        <begin position="110"/>
        <end position="129"/>
    </location>
</feature>
<gene>
    <name evidence="8" type="ORF">GM1_015_00680</name>
</gene>
<proteinExistence type="predicted"/>
<feature type="domain" description="RDD" evidence="7">
    <location>
        <begin position="16"/>
        <end position="140"/>
    </location>
</feature>
<sequence length="149" mass="16246">MSEAAAPSEETTIRDAGIVSRSIAAGIDFGVVIGLMGIGYLSMAIILFAVDFREFRFPEVMWIFTASGFFVTAVLYLFVCWAVTGRTVGYAFLGLRLANAAGDDVPVVRILPRAAFCVVFPFGLAWVVLSPKRKSLQDIVLRTRVVFAD</sequence>
<protein>
    <recommendedName>
        <fullName evidence="7">RDD domain-containing protein</fullName>
    </recommendedName>
</protein>
<evidence type="ECO:0000256" key="5">
    <source>
        <dbReference type="ARBA" id="ARBA00023136"/>
    </source>
</evidence>
<dbReference type="PANTHER" id="PTHR36115">
    <property type="entry name" value="PROLINE-RICH ANTIGEN HOMOLOG-RELATED"/>
    <property type="match status" value="1"/>
</dbReference>
<evidence type="ECO:0000256" key="6">
    <source>
        <dbReference type="SAM" id="Phobius"/>
    </source>
</evidence>
<evidence type="ECO:0000256" key="4">
    <source>
        <dbReference type="ARBA" id="ARBA00022989"/>
    </source>
</evidence>
<keyword evidence="4 6" id="KW-1133">Transmembrane helix</keyword>
<evidence type="ECO:0000259" key="7">
    <source>
        <dbReference type="Pfam" id="PF06271"/>
    </source>
</evidence>
<name>M3VFL8_GORML</name>
<reference evidence="8 9" key="1">
    <citation type="submission" date="2013-02" db="EMBL/GenBank/DDBJ databases">
        <title>Whole genome shotgun sequence of Gordonia malaquae NBRC 108250.</title>
        <authorList>
            <person name="Yoshida I."/>
            <person name="Hosoyama A."/>
            <person name="Tsuchikane K."/>
            <person name="Ando Y."/>
            <person name="Baba S."/>
            <person name="Ohji S."/>
            <person name="Hamada M."/>
            <person name="Tamura T."/>
            <person name="Yamazoe A."/>
            <person name="Yamazaki S."/>
            <person name="Fujita N."/>
        </authorList>
    </citation>
    <scope>NUCLEOTIDE SEQUENCE [LARGE SCALE GENOMIC DNA]</scope>
    <source>
        <strain evidence="8 9">NBRC 108250</strain>
    </source>
</reference>
<keyword evidence="3 6" id="KW-0812">Transmembrane</keyword>
<accession>M3VFL8</accession>
<dbReference type="STRING" id="410332.SAMN04488550_1043"/>
<comment type="caution">
    <text evidence="8">The sequence shown here is derived from an EMBL/GenBank/DDBJ whole genome shotgun (WGS) entry which is preliminary data.</text>
</comment>
<dbReference type="InterPro" id="IPR010432">
    <property type="entry name" value="RDD"/>
</dbReference>
<evidence type="ECO:0000256" key="1">
    <source>
        <dbReference type="ARBA" id="ARBA00004651"/>
    </source>
</evidence>
<dbReference type="Pfam" id="PF06271">
    <property type="entry name" value="RDD"/>
    <property type="match status" value="1"/>
</dbReference>
<evidence type="ECO:0000256" key="3">
    <source>
        <dbReference type="ARBA" id="ARBA00022692"/>
    </source>
</evidence>
<dbReference type="eggNOG" id="COG1714">
    <property type="taxonomic scope" value="Bacteria"/>
</dbReference>
<feature type="transmembrane region" description="Helical" evidence="6">
    <location>
        <begin position="29"/>
        <end position="50"/>
    </location>
</feature>
<dbReference type="OrthoDB" id="5245023at2"/>
<keyword evidence="9" id="KW-1185">Reference proteome</keyword>
<dbReference type="InterPro" id="IPR051791">
    <property type="entry name" value="Pra-immunoreactive"/>
</dbReference>
<keyword evidence="5 6" id="KW-0472">Membrane</keyword>
<dbReference type="GO" id="GO:0005886">
    <property type="term" value="C:plasma membrane"/>
    <property type="evidence" value="ECO:0007669"/>
    <property type="project" value="UniProtKB-SubCell"/>
</dbReference>
<dbReference type="EMBL" id="BAOP01000015">
    <property type="protein sequence ID" value="GAC80194.1"/>
    <property type="molecule type" value="Genomic_DNA"/>
</dbReference>
<evidence type="ECO:0000313" key="9">
    <source>
        <dbReference type="Proteomes" id="UP000035009"/>
    </source>
</evidence>
<dbReference type="AlphaFoldDB" id="M3VFL8"/>